<name>A0ABT8JBW7_9BACL</name>
<organism evidence="1 2">
    <name type="scientific">Paenibacillus vandeheii</name>
    <dbReference type="NCBI Taxonomy" id="3035917"/>
    <lineage>
        <taxon>Bacteria</taxon>
        <taxon>Bacillati</taxon>
        <taxon>Bacillota</taxon>
        <taxon>Bacilli</taxon>
        <taxon>Bacillales</taxon>
        <taxon>Paenibacillaceae</taxon>
        <taxon>Paenibacillus</taxon>
    </lineage>
</organism>
<accession>A0ABT8JBW7</accession>
<dbReference type="EMBL" id="JAROCD010000007">
    <property type="protein sequence ID" value="MDN4602590.1"/>
    <property type="molecule type" value="Genomic_DNA"/>
</dbReference>
<gene>
    <name evidence="1" type="ORF">P5G61_15245</name>
</gene>
<dbReference type="RefSeq" id="WP_301247325.1">
    <property type="nucleotide sequence ID" value="NZ_JAROCD010000007.1"/>
</dbReference>
<proteinExistence type="predicted"/>
<reference evidence="1" key="1">
    <citation type="submission" date="2023-03" db="EMBL/GenBank/DDBJ databases">
        <title>MT1 and MT2 Draft Genomes of Novel Species.</title>
        <authorList>
            <person name="Venkateswaran K."/>
        </authorList>
    </citation>
    <scope>NUCLEOTIDE SEQUENCE</scope>
    <source>
        <strain evidence="1">F6_3S_P_1C</strain>
    </source>
</reference>
<protein>
    <submittedName>
        <fullName evidence="1">Uncharacterized protein</fullName>
    </submittedName>
</protein>
<keyword evidence="2" id="KW-1185">Reference proteome</keyword>
<evidence type="ECO:0000313" key="1">
    <source>
        <dbReference type="EMBL" id="MDN4602590.1"/>
    </source>
</evidence>
<evidence type="ECO:0000313" key="2">
    <source>
        <dbReference type="Proteomes" id="UP001174205"/>
    </source>
</evidence>
<dbReference type="Proteomes" id="UP001174205">
    <property type="component" value="Unassembled WGS sequence"/>
</dbReference>
<comment type="caution">
    <text evidence="1">The sequence shown here is derived from an EMBL/GenBank/DDBJ whole genome shotgun (WGS) entry which is preliminary data.</text>
</comment>
<sequence>MGWSEFREIPNEYNEEVQQIDGQLLKLVAARKNITGAVQYQPPQDTIDQWVKLLDMKEEDIRYVLRSVQPMPQRHYFPREPLQLTGVVPIMKKTIKDSCEYIITHSMQYEGESLVYVEIQYKGNESERIQLVPHLALEVLSGQRHMTMRQGSRGGGGETQLSFRVVPALPFSLENVQFSLIPSIPELEHKLEEVTLDKQVDFN</sequence>